<keyword evidence="1 4" id="KW-0768">Sushi</keyword>
<evidence type="ECO:0000313" key="6">
    <source>
        <dbReference type="Ensembl" id="ENSJHYP00000021843.1"/>
    </source>
</evidence>
<evidence type="ECO:0000256" key="4">
    <source>
        <dbReference type="PROSITE-ProRule" id="PRU00302"/>
    </source>
</evidence>
<name>A0A8C5JNB8_JUNHY</name>
<dbReference type="GO" id="GO:0006956">
    <property type="term" value="P:complement activation"/>
    <property type="evidence" value="ECO:0007669"/>
    <property type="project" value="TreeGrafter"/>
</dbReference>
<dbReference type="Gene3D" id="2.10.70.10">
    <property type="entry name" value="Complement Module, domain 1"/>
    <property type="match status" value="2"/>
</dbReference>
<keyword evidence="2" id="KW-0732">Signal</keyword>
<reference evidence="6" key="2">
    <citation type="submission" date="2025-09" db="UniProtKB">
        <authorList>
            <consortium name="Ensembl"/>
        </authorList>
    </citation>
    <scope>IDENTIFICATION</scope>
</reference>
<evidence type="ECO:0000256" key="2">
    <source>
        <dbReference type="ARBA" id="ARBA00022729"/>
    </source>
</evidence>
<feature type="disulfide bond" evidence="4">
    <location>
        <begin position="19"/>
        <end position="62"/>
    </location>
</feature>
<evidence type="ECO:0000256" key="1">
    <source>
        <dbReference type="ARBA" id="ARBA00022659"/>
    </source>
</evidence>
<comment type="caution">
    <text evidence="4">Lacks conserved residue(s) required for the propagation of feature annotation.</text>
</comment>
<dbReference type="GO" id="GO:0001851">
    <property type="term" value="F:complement component C3b binding"/>
    <property type="evidence" value="ECO:0007669"/>
    <property type="project" value="TreeGrafter"/>
</dbReference>
<dbReference type="PANTHER" id="PTHR45785">
    <property type="entry name" value="COMPLEMENT FACTOR H-RELATED"/>
    <property type="match status" value="1"/>
</dbReference>
<dbReference type="InterPro" id="IPR000436">
    <property type="entry name" value="Sushi_SCR_CCP_dom"/>
</dbReference>
<evidence type="ECO:0000313" key="7">
    <source>
        <dbReference type="Proteomes" id="UP000694408"/>
    </source>
</evidence>
<keyword evidence="7" id="KW-1185">Reference proteome</keyword>
<feature type="domain" description="Sushi" evidence="5">
    <location>
        <begin position="78"/>
        <end position="136"/>
    </location>
</feature>
<dbReference type="AlphaFoldDB" id="A0A8C5JNB8"/>
<keyword evidence="3 4" id="KW-1015">Disulfide bond</keyword>
<dbReference type="CDD" id="cd00033">
    <property type="entry name" value="CCP"/>
    <property type="match status" value="2"/>
</dbReference>
<feature type="domain" description="Sushi" evidence="5">
    <location>
        <begin position="17"/>
        <end position="75"/>
    </location>
</feature>
<proteinExistence type="predicted"/>
<dbReference type="PROSITE" id="PS50923">
    <property type="entry name" value="SUSHI"/>
    <property type="match status" value="2"/>
</dbReference>
<dbReference type="OMA" id="NTKFCCL"/>
<dbReference type="GO" id="GO:0005615">
    <property type="term" value="C:extracellular space"/>
    <property type="evidence" value="ECO:0007669"/>
    <property type="project" value="TreeGrafter"/>
</dbReference>
<evidence type="ECO:0000256" key="3">
    <source>
        <dbReference type="ARBA" id="ARBA00023157"/>
    </source>
</evidence>
<dbReference type="PANTHER" id="PTHR45785:SF7">
    <property type="entry name" value="COMPLEMENT FACTOR H"/>
    <property type="match status" value="1"/>
</dbReference>
<dbReference type="SUPFAM" id="SSF57535">
    <property type="entry name" value="Complement control module/SCR domain"/>
    <property type="match status" value="2"/>
</dbReference>
<sequence length="158" mass="17433">ITCIDGKWQSPPHCEDVRCDPPRQIAGGSIDGIRKSKYMPGESANYQCWKNFKMTGPSTVVCKNGTWTELPTCKGQAGRCGTPPAIQSGELLHFPLLEYQEGDTVEYKCPDFYILEGSPTITCRSGQWTDPPVCRGRLKCVLGGQRLCDCSSCLLLRP</sequence>
<organism evidence="6 7">
    <name type="scientific">Junco hyemalis</name>
    <name type="common">Dark-eyed junco</name>
    <dbReference type="NCBI Taxonomy" id="40217"/>
    <lineage>
        <taxon>Eukaryota</taxon>
        <taxon>Metazoa</taxon>
        <taxon>Chordata</taxon>
        <taxon>Craniata</taxon>
        <taxon>Vertebrata</taxon>
        <taxon>Euteleostomi</taxon>
        <taxon>Archelosauria</taxon>
        <taxon>Archosauria</taxon>
        <taxon>Dinosauria</taxon>
        <taxon>Saurischia</taxon>
        <taxon>Theropoda</taxon>
        <taxon>Coelurosauria</taxon>
        <taxon>Aves</taxon>
        <taxon>Neognathae</taxon>
        <taxon>Neoaves</taxon>
        <taxon>Telluraves</taxon>
        <taxon>Australaves</taxon>
        <taxon>Passeriformes</taxon>
        <taxon>Passerellidae</taxon>
        <taxon>Junco</taxon>
    </lineage>
</organism>
<feature type="disulfide bond" evidence="4">
    <location>
        <begin position="80"/>
        <end position="123"/>
    </location>
</feature>
<dbReference type="InterPro" id="IPR035976">
    <property type="entry name" value="Sushi/SCR/CCP_sf"/>
</dbReference>
<protein>
    <recommendedName>
        <fullName evidence="5">Sushi domain-containing protein</fullName>
    </recommendedName>
</protein>
<accession>A0A8C5JNB8</accession>
<dbReference type="SMART" id="SM00032">
    <property type="entry name" value="CCP"/>
    <property type="match status" value="2"/>
</dbReference>
<evidence type="ECO:0000259" key="5">
    <source>
        <dbReference type="PROSITE" id="PS50923"/>
    </source>
</evidence>
<dbReference type="FunFam" id="2.10.70.10:FF:000026">
    <property type="entry name" value="Complement inhibitory factor H"/>
    <property type="match status" value="1"/>
</dbReference>
<dbReference type="Pfam" id="PF00084">
    <property type="entry name" value="Sushi"/>
    <property type="match status" value="2"/>
</dbReference>
<dbReference type="InterPro" id="IPR051503">
    <property type="entry name" value="ComplSys_Reg/VirEntry_Med"/>
</dbReference>
<dbReference type="Ensembl" id="ENSJHYT00000026365.1">
    <property type="protein sequence ID" value="ENSJHYP00000021843.1"/>
    <property type="gene ID" value="ENSJHYG00000016516.1"/>
</dbReference>
<reference evidence="6" key="1">
    <citation type="submission" date="2025-08" db="UniProtKB">
        <authorList>
            <consortium name="Ensembl"/>
        </authorList>
    </citation>
    <scope>IDENTIFICATION</scope>
</reference>
<dbReference type="Proteomes" id="UP000694408">
    <property type="component" value="Unplaced"/>
</dbReference>